<dbReference type="Proteomes" id="UP000017246">
    <property type="component" value="Unassembled WGS sequence"/>
</dbReference>
<evidence type="ECO:0000313" key="6">
    <source>
        <dbReference type="Proteomes" id="UP000017246"/>
    </source>
</evidence>
<keyword evidence="6" id="KW-1185">Reference proteome</keyword>
<dbReference type="InterPro" id="IPR001680">
    <property type="entry name" value="WD40_rpt"/>
</dbReference>
<dbReference type="InterPro" id="IPR039328">
    <property type="entry name" value="WDR89"/>
</dbReference>
<evidence type="ECO:0000256" key="3">
    <source>
        <dbReference type="ARBA" id="ARBA00022737"/>
    </source>
</evidence>
<proteinExistence type="predicted"/>
<dbReference type="PANTHER" id="PTHR22889:SF0">
    <property type="entry name" value="WD REPEAT-CONTAINING PROTEIN 89"/>
    <property type="match status" value="1"/>
</dbReference>
<dbReference type="SUPFAM" id="SSF50978">
    <property type="entry name" value="WD40 repeat-like"/>
    <property type="match status" value="1"/>
</dbReference>
<reference evidence="5" key="2">
    <citation type="submission" date="2015-11" db="EMBL/GenBank/DDBJ databases">
        <authorList>
            <person name="Zhang Y."/>
            <person name="Guo Z."/>
        </authorList>
    </citation>
    <scope>NUCLEOTIDE SEQUENCE</scope>
</reference>
<dbReference type="PROSITE" id="PS51257">
    <property type="entry name" value="PROKAR_LIPOPROTEIN"/>
    <property type="match status" value="1"/>
</dbReference>
<name>A0A087VWQ0_ECHMU</name>
<evidence type="ECO:0000256" key="2">
    <source>
        <dbReference type="ARBA" id="ARBA00022574"/>
    </source>
</evidence>
<keyword evidence="2 4" id="KW-0853">WD repeat</keyword>
<evidence type="ECO:0000256" key="4">
    <source>
        <dbReference type="PROSITE-ProRule" id="PRU00221"/>
    </source>
</evidence>
<dbReference type="PROSITE" id="PS50082">
    <property type="entry name" value="WD_REPEATS_2"/>
    <property type="match status" value="1"/>
</dbReference>
<feature type="repeat" description="WD" evidence="4">
    <location>
        <begin position="68"/>
        <end position="90"/>
    </location>
</feature>
<dbReference type="Gene3D" id="2.130.10.10">
    <property type="entry name" value="YVTN repeat-like/Quinoprotein amine dehydrogenase"/>
    <property type="match status" value="1"/>
</dbReference>
<dbReference type="EMBL" id="LN902846">
    <property type="protein sequence ID" value="CDI96712.1"/>
    <property type="molecule type" value="Genomic_DNA"/>
</dbReference>
<organism evidence="5 6">
    <name type="scientific">Echinococcus multilocularis</name>
    <name type="common">Fox tapeworm</name>
    <dbReference type="NCBI Taxonomy" id="6211"/>
    <lineage>
        <taxon>Eukaryota</taxon>
        <taxon>Metazoa</taxon>
        <taxon>Spiralia</taxon>
        <taxon>Lophotrochozoa</taxon>
        <taxon>Platyhelminthes</taxon>
        <taxon>Cestoda</taxon>
        <taxon>Eucestoda</taxon>
        <taxon>Cyclophyllidea</taxon>
        <taxon>Taeniidae</taxon>
        <taxon>Echinococcus</taxon>
    </lineage>
</organism>
<dbReference type="OMA" id="PPHARYL"/>
<gene>
    <name evidence="5" type="ORF">EmuJ_000041500</name>
</gene>
<dbReference type="AlphaFoldDB" id="A0A087VWQ0"/>
<protein>
    <recommendedName>
        <fullName evidence="1">WD repeat-containing protein 89</fullName>
    </recommendedName>
</protein>
<keyword evidence="3" id="KW-0677">Repeat</keyword>
<reference evidence="5" key="1">
    <citation type="journal article" date="2013" name="Nature">
        <title>The genomes of four tapeworm species reveal adaptations to parasitism.</title>
        <authorList>
            <person name="Tsai I.J."/>
            <person name="Zarowiecki M."/>
            <person name="Holroyd N."/>
            <person name="Garciarrubio A."/>
            <person name="Sanchez-Flores A."/>
            <person name="Brooks K.L."/>
            <person name="Tracey A."/>
            <person name="Bobes R.J."/>
            <person name="Fragoso G."/>
            <person name="Sciutto E."/>
            <person name="Aslett M."/>
            <person name="Beasley H."/>
            <person name="Bennett H.M."/>
            <person name="Cai J."/>
            <person name="Camicia F."/>
            <person name="Clark R."/>
            <person name="Cucher M."/>
            <person name="De Silva N."/>
            <person name="Day T.A."/>
            <person name="Deplazes P."/>
            <person name="Estrada K."/>
            <person name="Fernandez C."/>
            <person name="Holland P.W."/>
            <person name="Hou J."/>
            <person name="Hu S."/>
            <person name="Huckvale T."/>
            <person name="Hung S.S."/>
            <person name="Kamenetzky L."/>
            <person name="Keane J.A."/>
            <person name="Kiss F."/>
            <person name="Koziol U."/>
            <person name="Lambert O."/>
            <person name="Liu K."/>
            <person name="Luo X."/>
            <person name="Luo Y."/>
            <person name="Macchiaroli N."/>
            <person name="Nichol S."/>
            <person name="Paps J."/>
            <person name="Parkinson J."/>
            <person name="Pouchkina-Stantcheva N."/>
            <person name="Riddiford N."/>
            <person name="Rosenzvit M."/>
            <person name="Salinas G."/>
            <person name="Wasmuth J.D."/>
            <person name="Zamanian M."/>
            <person name="Zheng Y."/>
            <person name="Cai X."/>
            <person name="Soberon X."/>
            <person name="Olson P.D."/>
            <person name="Laclette J.P."/>
            <person name="Brehm K."/>
            <person name="Berriman M."/>
            <person name="Garciarrubio A."/>
            <person name="Bobes R.J."/>
            <person name="Fragoso G."/>
            <person name="Sanchez-Flores A."/>
            <person name="Estrada K."/>
            <person name="Cevallos M.A."/>
            <person name="Morett E."/>
            <person name="Gonzalez V."/>
            <person name="Portillo T."/>
            <person name="Ochoa-Leyva A."/>
            <person name="Jose M.V."/>
            <person name="Sciutto E."/>
            <person name="Landa A."/>
            <person name="Jimenez L."/>
            <person name="Valdes V."/>
            <person name="Carrero J.C."/>
            <person name="Larralde C."/>
            <person name="Morales-Montor J."/>
            <person name="Limon-Lason J."/>
            <person name="Soberon X."/>
            <person name="Laclette J.P."/>
        </authorList>
    </citation>
    <scope>NUCLEOTIDE SEQUENCE [LARGE SCALE GENOMIC DNA]</scope>
</reference>
<accession>A0A087VWQ0</accession>
<dbReference type="PANTHER" id="PTHR22889">
    <property type="entry name" value="WD REPEAT-CONTAINING PROTEIN 89"/>
    <property type="match status" value="1"/>
</dbReference>
<dbReference type="SMART" id="SM00320">
    <property type="entry name" value="WD40"/>
    <property type="match status" value="2"/>
</dbReference>
<dbReference type="InterPro" id="IPR015943">
    <property type="entry name" value="WD40/YVTN_repeat-like_dom_sf"/>
</dbReference>
<sequence>MLKSLRKRIFKEITFTAAISTPGSVLVSCLEDQFAFFDFCSLKKSSYRVEGSSRCVVMDFARASTNTFLSGDFDGVVRLWDLRNPRQSTSASEAGRNFLPKGATFYAAAVSPDARLVCAGSCVVTGKRKQTDKKAKKSKRLRMSLDEEIDGSGFGDNYNDSEGESSAYLICWDTRQMGRPLLMLNDVHSDDVNHLVFETNSPSASSRLLSCADDGLVCLADLNAPPEDRLIEVFNAERQANYCGFFNPVVSTDISTGVYAFDNMRSHFTAWPLASEEDDFQWQRLKTPPHARYLLSATRLPSNQATACLLSTSAVKRDLRLSLVNPENTKVVARRRLFKEEVNLDSDAFYADVLGSSTMEGTLEVLVVTRHSVHRLLGKVTE</sequence>
<evidence type="ECO:0000313" key="5">
    <source>
        <dbReference type="EMBL" id="CDI96712.1"/>
    </source>
</evidence>
<evidence type="ECO:0000256" key="1">
    <source>
        <dbReference type="ARBA" id="ARBA00021125"/>
    </source>
</evidence>
<dbReference type="InterPro" id="IPR036322">
    <property type="entry name" value="WD40_repeat_dom_sf"/>
</dbReference>
<dbReference type="OrthoDB" id="6253837at2759"/>